<sequence>MNPRGSKIVVAGVASLGVSVPTGGFPLTDGPTRFPDWMEVGVTGVGANVAQALRRLGDEVELCTIIGADLAGELVRTELRARGLLGMGAITGPGSSLAVSLVAEDGRRAGHSLLRHVNAVDYPVELFGRLSAEADLAVLTTASFARPLIEPATDLDMPIAVDVHLISDVHEEERRPWLAAADILFCSHERLPCSAEEWIAQVFAAYPGCLIAAVGCGADGAVLGVRDGSLVRARTAPPRPLQSTVGAGDTLFASFLHGWLAGGHPADALGQAVLHASWKIGAGFPGAGHLTQDELRSLADRHPLQVEVGRWS</sequence>
<organism evidence="2 3">
    <name type="scientific">Marinactinospora rubrisoli</name>
    <dbReference type="NCBI Taxonomy" id="2715399"/>
    <lineage>
        <taxon>Bacteria</taxon>
        <taxon>Bacillati</taxon>
        <taxon>Actinomycetota</taxon>
        <taxon>Actinomycetes</taxon>
        <taxon>Streptosporangiales</taxon>
        <taxon>Nocardiopsidaceae</taxon>
        <taxon>Marinactinospora</taxon>
    </lineage>
</organism>
<dbReference type="Pfam" id="PF00294">
    <property type="entry name" value="PfkB"/>
    <property type="match status" value="2"/>
</dbReference>
<gene>
    <name evidence="2" type="ORF">ACFQRF_15820</name>
</gene>
<dbReference type="InterPro" id="IPR011611">
    <property type="entry name" value="PfkB_dom"/>
</dbReference>
<dbReference type="PANTHER" id="PTHR46566:SF2">
    <property type="entry name" value="ATP-DEPENDENT 6-PHOSPHOFRUCTOKINASE ISOZYME 2"/>
    <property type="match status" value="1"/>
</dbReference>
<evidence type="ECO:0000313" key="2">
    <source>
        <dbReference type="EMBL" id="MFC7329204.1"/>
    </source>
</evidence>
<name>A0ABW2KGV6_9ACTN</name>
<evidence type="ECO:0000259" key="1">
    <source>
        <dbReference type="Pfam" id="PF00294"/>
    </source>
</evidence>
<feature type="domain" description="Carbohydrate kinase PfkB" evidence="1">
    <location>
        <begin position="178"/>
        <end position="281"/>
    </location>
</feature>
<evidence type="ECO:0000313" key="3">
    <source>
        <dbReference type="Proteomes" id="UP001596540"/>
    </source>
</evidence>
<dbReference type="PANTHER" id="PTHR46566">
    <property type="entry name" value="1-PHOSPHOFRUCTOKINASE-RELATED"/>
    <property type="match status" value="1"/>
</dbReference>
<feature type="domain" description="Carbohydrate kinase PfkB" evidence="1">
    <location>
        <begin position="39"/>
        <end position="84"/>
    </location>
</feature>
<dbReference type="GO" id="GO:0016301">
    <property type="term" value="F:kinase activity"/>
    <property type="evidence" value="ECO:0007669"/>
    <property type="project" value="UniProtKB-KW"/>
</dbReference>
<keyword evidence="2" id="KW-0808">Transferase</keyword>
<keyword evidence="3" id="KW-1185">Reference proteome</keyword>
<dbReference type="RefSeq" id="WP_379871863.1">
    <property type="nucleotide sequence ID" value="NZ_JBHTBH010000007.1"/>
</dbReference>
<comment type="caution">
    <text evidence="2">The sequence shown here is derived from an EMBL/GenBank/DDBJ whole genome shotgun (WGS) entry which is preliminary data.</text>
</comment>
<protein>
    <submittedName>
        <fullName evidence="2">Carbohydrate kinase family protein</fullName>
        <ecNumber evidence="2">2.7.1.-</ecNumber>
    </submittedName>
</protein>
<reference evidence="3" key="1">
    <citation type="journal article" date="2019" name="Int. J. Syst. Evol. Microbiol.">
        <title>The Global Catalogue of Microorganisms (GCM) 10K type strain sequencing project: providing services to taxonomists for standard genome sequencing and annotation.</title>
        <authorList>
            <consortium name="The Broad Institute Genomics Platform"/>
            <consortium name="The Broad Institute Genome Sequencing Center for Infectious Disease"/>
            <person name="Wu L."/>
            <person name="Ma J."/>
        </authorList>
    </citation>
    <scope>NUCLEOTIDE SEQUENCE [LARGE SCALE GENOMIC DNA]</scope>
    <source>
        <strain evidence="3">CGMCC 4.7382</strain>
    </source>
</reference>
<dbReference type="SUPFAM" id="SSF53613">
    <property type="entry name" value="Ribokinase-like"/>
    <property type="match status" value="1"/>
</dbReference>
<dbReference type="Gene3D" id="3.40.1190.20">
    <property type="match status" value="1"/>
</dbReference>
<accession>A0ABW2KGV6</accession>
<dbReference type="InterPro" id="IPR029056">
    <property type="entry name" value="Ribokinase-like"/>
</dbReference>
<keyword evidence="2" id="KW-0418">Kinase</keyword>
<dbReference type="Proteomes" id="UP001596540">
    <property type="component" value="Unassembled WGS sequence"/>
</dbReference>
<proteinExistence type="predicted"/>
<dbReference type="EC" id="2.7.1.-" evidence="2"/>
<dbReference type="EMBL" id="JBHTBH010000007">
    <property type="protein sequence ID" value="MFC7329204.1"/>
    <property type="molecule type" value="Genomic_DNA"/>
</dbReference>